<sequence>MTQDLRYTEPDSRGNVSWRLPIANIRPIPDITKNYPEVMGTRNQSESFFSWAEKRYYRHDLAASWGRDAQVFDLIALALLHNSEAWAHLAYRHPSHAEEFRAILAAMDPPDLSGVKKKPLEQRKAAQAAHLRTLEAWLPVTSTADSRASITPVQTVPAATSAPASLTAGRTTDVERQTLQHGPIKTLRAPRTG</sequence>
<proteinExistence type="predicted"/>
<organism evidence="2 3">
    <name type="scientific">Nocardioides acrostichi</name>
    <dbReference type="NCBI Taxonomy" id="2784339"/>
    <lineage>
        <taxon>Bacteria</taxon>
        <taxon>Bacillati</taxon>
        <taxon>Actinomycetota</taxon>
        <taxon>Actinomycetes</taxon>
        <taxon>Propionibacteriales</taxon>
        <taxon>Nocardioidaceae</taxon>
        <taxon>Nocardioides</taxon>
    </lineage>
</organism>
<feature type="region of interest" description="Disordered" evidence="1">
    <location>
        <begin position="148"/>
        <end position="193"/>
    </location>
</feature>
<protein>
    <submittedName>
        <fullName evidence="2">Uncharacterized protein</fullName>
    </submittedName>
</protein>
<reference evidence="2" key="1">
    <citation type="submission" date="2020-11" db="EMBL/GenBank/DDBJ databases">
        <title>Nocardioides sp. CBS4Y-1, whole genome shotgun sequence.</title>
        <authorList>
            <person name="Tuo L."/>
        </authorList>
    </citation>
    <scope>NUCLEOTIDE SEQUENCE</scope>
    <source>
        <strain evidence="2">CBS4Y-1</strain>
    </source>
</reference>
<evidence type="ECO:0000313" key="2">
    <source>
        <dbReference type="EMBL" id="MBF4162587.1"/>
    </source>
</evidence>
<dbReference type="AlphaFoldDB" id="A0A930V2H2"/>
<dbReference type="EMBL" id="JADIVZ010000006">
    <property type="protein sequence ID" value="MBF4162587.1"/>
    <property type="molecule type" value="Genomic_DNA"/>
</dbReference>
<evidence type="ECO:0000313" key="3">
    <source>
        <dbReference type="Proteomes" id="UP000656804"/>
    </source>
</evidence>
<gene>
    <name evidence="2" type="ORF">ISG29_12890</name>
</gene>
<evidence type="ECO:0000256" key="1">
    <source>
        <dbReference type="SAM" id="MobiDB-lite"/>
    </source>
</evidence>
<dbReference type="RefSeq" id="WP_194503853.1">
    <property type="nucleotide sequence ID" value="NZ_JADIVZ010000006.1"/>
</dbReference>
<dbReference type="Proteomes" id="UP000656804">
    <property type="component" value="Unassembled WGS sequence"/>
</dbReference>
<feature type="compositionally biased region" description="Low complexity" evidence="1">
    <location>
        <begin position="151"/>
        <end position="168"/>
    </location>
</feature>
<keyword evidence="3" id="KW-1185">Reference proteome</keyword>
<accession>A0A930V2H2</accession>
<comment type="caution">
    <text evidence="2">The sequence shown here is derived from an EMBL/GenBank/DDBJ whole genome shotgun (WGS) entry which is preliminary data.</text>
</comment>
<name>A0A930V2H2_9ACTN</name>